<dbReference type="PROSITE" id="PS50093">
    <property type="entry name" value="PKD"/>
    <property type="match status" value="1"/>
</dbReference>
<evidence type="ECO:0000313" key="3">
    <source>
        <dbReference type="EMBL" id="GEK22918.1"/>
    </source>
</evidence>
<feature type="domain" description="PKD" evidence="2">
    <location>
        <begin position="192"/>
        <end position="238"/>
    </location>
</feature>
<sequence length="290" mass="31590">MRARFGCGAIVALLLIMGSVPGAHAVDIVADAAESALELSAFQGERALRSYLSAAVPPRVELFQLRRAALCNVTSGTLESDIGGACAPPDGSVVPACDGEQPVQPLWRRDRGTPDTPWGPWQMVVGWACPGDLLPTLTAADFQRLPITPQVITMQPDRGWVLVNKETIVLTEPVEQTFRTDLFGYGVDVIATPTHYTWDFNDGSDDLSTDSPGTPYPEFDVFYVFTDTGTTAIELTTTWSGRYRIDGDDTWREVVGTAQTTSTTAEFEIVERRSRLVANDCIEDPSQPDC</sequence>
<organism evidence="3 4">
    <name type="scientific">Cellulomonas xylanilytica</name>
    <dbReference type="NCBI Taxonomy" id="233583"/>
    <lineage>
        <taxon>Bacteria</taxon>
        <taxon>Bacillati</taxon>
        <taxon>Actinomycetota</taxon>
        <taxon>Actinomycetes</taxon>
        <taxon>Micrococcales</taxon>
        <taxon>Cellulomonadaceae</taxon>
        <taxon>Cellulomonas</taxon>
    </lineage>
</organism>
<accession>A0A510V7R6</accession>
<proteinExistence type="predicted"/>
<dbReference type="EMBL" id="BJUB01000012">
    <property type="protein sequence ID" value="GEK22918.1"/>
    <property type="molecule type" value="Genomic_DNA"/>
</dbReference>
<keyword evidence="4" id="KW-1185">Reference proteome</keyword>
<keyword evidence="1" id="KW-0732">Signal</keyword>
<dbReference type="InterPro" id="IPR000601">
    <property type="entry name" value="PKD_dom"/>
</dbReference>
<reference evidence="3 4" key="1">
    <citation type="submission" date="2019-07" db="EMBL/GenBank/DDBJ databases">
        <title>Whole genome shotgun sequence of Cellulomonas xylanilytica NBRC 101102.</title>
        <authorList>
            <person name="Hosoyama A."/>
            <person name="Uohara A."/>
            <person name="Ohji S."/>
            <person name="Ichikawa N."/>
        </authorList>
    </citation>
    <scope>NUCLEOTIDE SEQUENCE [LARGE SCALE GENOMIC DNA]</scope>
    <source>
        <strain evidence="3 4">NBRC 101102</strain>
    </source>
</reference>
<comment type="caution">
    <text evidence="3">The sequence shown here is derived from an EMBL/GenBank/DDBJ whole genome shotgun (WGS) entry which is preliminary data.</text>
</comment>
<feature type="signal peptide" evidence="1">
    <location>
        <begin position="1"/>
        <end position="25"/>
    </location>
</feature>
<evidence type="ECO:0000259" key="2">
    <source>
        <dbReference type="PROSITE" id="PS50093"/>
    </source>
</evidence>
<dbReference type="Proteomes" id="UP000321118">
    <property type="component" value="Unassembled WGS sequence"/>
</dbReference>
<evidence type="ECO:0000313" key="4">
    <source>
        <dbReference type="Proteomes" id="UP000321118"/>
    </source>
</evidence>
<evidence type="ECO:0000256" key="1">
    <source>
        <dbReference type="SAM" id="SignalP"/>
    </source>
</evidence>
<dbReference type="AlphaFoldDB" id="A0A510V7R6"/>
<feature type="chain" id="PRO_5022154976" description="PKD domain-containing protein" evidence="1">
    <location>
        <begin position="26"/>
        <end position="290"/>
    </location>
</feature>
<gene>
    <name evidence="3" type="ORF">CXY01_34380</name>
</gene>
<name>A0A510V7R6_9CELL</name>
<protein>
    <recommendedName>
        <fullName evidence="2">PKD domain-containing protein</fullName>
    </recommendedName>
</protein>